<reference evidence="1 2" key="1">
    <citation type="submission" date="2020-08" db="EMBL/GenBank/DDBJ databases">
        <title>Novel species isolated from subtropical streams in China.</title>
        <authorList>
            <person name="Lu H."/>
        </authorList>
    </citation>
    <scope>NUCLEOTIDE SEQUENCE [LARGE SCALE GENOMIC DNA]</scope>
    <source>
        <strain evidence="1 2">CY18W</strain>
    </source>
</reference>
<accession>A0ABR6ZMI0</accession>
<evidence type="ECO:0000313" key="1">
    <source>
        <dbReference type="EMBL" id="MBC3917111.1"/>
    </source>
</evidence>
<sequence length="104" mass="11282">MEIKARVTIRGAKIFKGNIDGKDMDSGKIFTDVDLKGETSWGVCTQELKCTNSAVVDGIKHIPFPFLAEIDILMESNGKVSTQLVTGIKPMRQEAAREKAAANG</sequence>
<dbReference type="EMBL" id="JACOGF010000003">
    <property type="protein sequence ID" value="MBC3917111.1"/>
    <property type="molecule type" value="Genomic_DNA"/>
</dbReference>
<proteinExistence type="predicted"/>
<keyword evidence="2" id="KW-1185">Reference proteome</keyword>
<dbReference type="RefSeq" id="WP_186946370.1">
    <property type="nucleotide sequence ID" value="NZ_JACOGF010000003.1"/>
</dbReference>
<comment type="caution">
    <text evidence="1">The sequence shown here is derived from an EMBL/GenBank/DDBJ whole genome shotgun (WGS) entry which is preliminary data.</text>
</comment>
<name>A0ABR6ZMI0_9BURK</name>
<evidence type="ECO:0000313" key="2">
    <source>
        <dbReference type="Proteomes" id="UP000650424"/>
    </source>
</evidence>
<gene>
    <name evidence="1" type="ORF">H8L32_06460</name>
</gene>
<dbReference type="Proteomes" id="UP000650424">
    <property type="component" value="Unassembled WGS sequence"/>
</dbReference>
<organism evidence="1 2">
    <name type="scientific">Undibacterium hunanense</name>
    <dbReference type="NCBI Taxonomy" id="2762292"/>
    <lineage>
        <taxon>Bacteria</taxon>
        <taxon>Pseudomonadati</taxon>
        <taxon>Pseudomonadota</taxon>
        <taxon>Betaproteobacteria</taxon>
        <taxon>Burkholderiales</taxon>
        <taxon>Oxalobacteraceae</taxon>
        <taxon>Undibacterium</taxon>
    </lineage>
</organism>
<protein>
    <submittedName>
        <fullName evidence="1">Uncharacterized protein</fullName>
    </submittedName>
</protein>